<sequence length="355" mass="39472">MKRPVLAPRLYPFLNKVLFSSRGTRSAKDGALSIEEISPAETSDFPPVLMLDGDWDRITAFQRQTTPELERIRVAGGMRENQATLRYTYRDVLATPRGQYMLGKSLNHKGPVPLQALLSGPIPRYSKGYCAQTSVTRDYFGHWLKDGLPSALLRRPDEALYLPVKEGWDHAHAYVRLLGWDPTPGQLAYFEEMSLCVDIGQNASRRARISQIHDHLKQDIAASSAPGAFLRRGNTGVARLVVNEDEIAELLAARGFNICHASDDLATIRRACAGVPCVVSMEGSHWGNAYFAARRGALHVTFNPCDRFNCHYADFMPALDQRLATLVVGQAEGGYYVDPERLLRLIDLGRAQSGM</sequence>
<proteinExistence type="predicted"/>
<dbReference type="AlphaFoldDB" id="A0A497UYG6"/>
<protein>
    <submittedName>
        <fullName evidence="2">Uncharacterized protein DUF563</fullName>
    </submittedName>
</protein>
<gene>
    <name evidence="2" type="ORF">BCF46_3901</name>
</gene>
<evidence type="ECO:0000313" key="2">
    <source>
        <dbReference type="EMBL" id="RLJ36211.1"/>
    </source>
</evidence>
<dbReference type="EMBL" id="RCCE01000010">
    <property type="protein sequence ID" value="RLJ36211.1"/>
    <property type="molecule type" value="Genomic_DNA"/>
</dbReference>
<evidence type="ECO:0000313" key="3">
    <source>
        <dbReference type="Proteomes" id="UP000269157"/>
    </source>
</evidence>
<dbReference type="InterPro" id="IPR049625">
    <property type="entry name" value="Glyco_transf_61_cat"/>
</dbReference>
<evidence type="ECO:0000259" key="1">
    <source>
        <dbReference type="Pfam" id="PF04577"/>
    </source>
</evidence>
<accession>A0A497UYG6</accession>
<dbReference type="GO" id="GO:0016757">
    <property type="term" value="F:glycosyltransferase activity"/>
    <property type="evidence" value="ECO:0007669"/>
    <property type="project" value="InterPro"/>
</dbReference>
<reference evidence="2 3" key="1">
    <citation type="submission" date="2018-10" db="EMBL/GenBank/DDBJ databases">
        <title>Genomic Encyclopedia of Archaeal and Bacterial Type Strains, Phase II (KMG-II): from individual species to whole genera.</title>
        <authorList>
            <person name="Goeker M."/>
        </authorList>
    </citation>
    <scope>NUCLEOTIDE SEQUENCE [LARGE SCALE GENOMIC DNA]</scope>
    <source>
        <strain evidence="2 3">DSM 29466</strain>
    </source>
</reference>
<organism evidence="2 3">
    <name type="scientific">Litoreibacter meonggei</name>
    <dbReference type="NCBI Taxonomy" id="1049199"/>
    <lineage>
        <taxon>Bacteria</taxon>
        <taxon>Pseudomonadati</taxon>
        <taxon>Pseudomonadota</taxon>
        <taxon>Alphaproteobacteria</taxon>
        <taxon>Rhodobacterales</taxon>
        <taxon>Roseobacteraceae</taxon>
        <taxon>Litoreibacter</taxon>
    </lineage>
</organism>
<name>A0A497UYG6_9RHOB</name>
<feature type="domain" description="Glycosyltransferase 61 catalytic" evidence="1">
    <location>
        <begin position="140"/>
        <end position="294"/>
    </location>
</feature>
<dbReference type="RefSeq" id="WP_121028318.1">
    <property type="nucleotide sequence ID" value="NZ_RCCE01000010.1"/>
</dbReference>
<keyword evidence="3" id="KW-1185">Reference proteome</keyword>
<dbReference type="Pfam" id="PF04577">
    <property type="entry name" value="Glyco_transf_61"/>
    <property type="match status" value="1"/>
</dbReference>
<dbReference type="Proteomes" id="UP000269157">
    <property type="component" value="Unassembled WGS sequence"/>
</dbReference>
<dbReference type="OrthoDB" id="6935590at2"/>
<comment type="caution">
    <text evidence="2">The sequence shown here is derived from an EMBL/GenBank/DDBJ whole genome shotgun (WGS) entry which is preliminary data.</text>
</comment>